<evidence type="ECO:0000313" key="2">
    <source>
        <dbReference type="EMBL" id="MFD2874305.1"/>
    </source>
</evidence>
<feature type="chain" id="PRO_5045104825" evidence="1">
    <location>
        <begin position="23"/>
        <end position="699"/>
    </location>
</feature>
<protein>
    <submittedName>
        <fullName evidence="2">Uncharacterized protein</fullName>
    </submittedName>
</protein>
<dbReference type="InterPro" id="IPR037066">
    <property type="entry name" value="Plug_dom_sf"/>
</dbReference>
<gene>
    <name evidence="2" type="ORF">ACFS5N_17620</name>
</gene>
<organism evidence="2 3">
    <name type="scientific">Mucilaginibacter ximonensis</name>
    <dbReference type="NCBI Taxonomy" id="538021"/>
    <lineage>
        <taxon>Bacteria</taxon>
        <taxon>Pseudomonadati</taxon>
        <taxon>Bacteroidota</taxon>
        <taxon>Sphingobacteriia</taxon>
        <taxon>Sphingobacteriales</taxon>
        <taxon>Sphingobacteriaceae</taxon>
        <taxon>Mucilaginibacter</taxon>
    </lineage>
</organism>
<feature type="signal peptide" evidence="1">
    <location>
        <begin position="1"/>
        <end position="22"/>
    </location>
</feature>
<dbReference type="Proteomes" id="UP001597557">
    <property type="component" value="Unassembled WGS sequence"/>
</dbReference>
<name>A0ABW5YG93_9SPHI</name>
<keyword evidence="3" id="KW-1185">Reference proteome</keyword>
<dbReference type="RefSeq" id="WP_377188725.1">
    <property type="nucleotide sequence ID" value="NZ_JBHUPD010000004.1"/>
</dbReference>
<sequence>MRTALLACAFCLFSGLLNLAKAQSESDEVVADSSTYDLGRVSIKKRNVQAVTIKGADLEKTPFTDLKDAINVYVNGVYSAHQKYVYVIDGILNADINAYSIYDIDEITFVQNAAAVLNGTDAAGTLILVKTKHGGNEDKGITVAGQSEFIRLTKHSNLNPYSPNPKSNDMYHQYYISAYGNSDIIRAGVSAEILHNTIPAGAYLLSIANGYSATPIATNRFKFNGFLDVKLGEGTLLSVNAGYVPQRDHYHKEYVGSQGTQNSDNFYNSQNLFYTDVKLASTITEGLTNKISAGFQRMSDHGEYLYTSYTGATQLTGGSRQDSTALINSFIARDDITYHVNISDDLSLQPNVNFTYRQVDNPHSAQLATVQGGVFRTFIDNHYPTKQKLAILTPSLTVGYQDWLTLQGGFQTYVNSNAQPTVKEHDQTQPLPFATLSVDLFTPMDLDTDEMRLTIFGSYAKNFNYSNDLYGTLMDQLYTHPGNNADFSVRPDPYRVYTQIQGGAVFSFLENKLSLSYNYTMKQFNAGQVVIIMLPTITSRYSNTDARLELHRVGVDFKLPTDGDFTWRTNLNGTLLVTRDNYKIENYIPEIMRLGYPGKPFVTGGFVNNLSYKDVYLDFGFVYGLNQAKTAHPTYAPIYQLNGKDNIFDLQNIDLGYKIPVKAVKSLEVYVNARNLLQSDYSKYTENRRYVGGGFKVGL</sequence>
<keyword evidence="1" id="KW-0732">Signal</keyword>
<dbReference type="EMBL" id="JBHUPD010000004">
    <property type="protein sequence ID" value="MFD2874305.1"/>
    <property type="molecule type" value="Genomic_DNA"/>
</dbReference>
<proteinExistence type="predicted"/>
<evidence type="ECO:0000313" key="3">
    <source>
        <dbReference type="Proteomes" id="UP001597557"/>
    </source>
</evidence>
<reference evidence="3" key="1">
    <citation type="journal article" date="2019" name="Int. J. Syst. Evol. Microbiol.">
        <title>The Global Catalogue of Microorganisms (GCM) 10K type strain sequencing project: providing services to taxonomists for standard genome sequencing and annotation.</title>
        <authorList>
            <consortium name="The Broad Institute Genomics Platform"/>
            <consortium name="The Broad Institute Genome Sequencing Center for Infectious Disease"/>
            <person name="Wu L."/>
            <person name="Ma J."/>
        </authorList>
    </citation>
    <scope>NUCLEOTIDE SEQUENCE [LARGE SCALE GENOMIC DNA]</scope>
    <source>
        <strain evidence="3">KCTC 22437</strain>
    </source>
</reference>
<accession>A0ABW5YG93</accession>
<comment type="caution">
    <text evidence="2">The sequence shown here is derived from an EMBL/GenBank/DDBJ whole genome shotgun (WGS) entry which is preliminary data.</text>
</comment>
<evidence type="ECO:0000256" key="1">
    <source>
        <dbReference type="SAM" id="SignalP"/>
    </source>
</evidence>
<dbReference type="Gene3D" id="2.170.130.10">
    <property type="entry name" value="TonB-dependent receptor, plug domain"/>
    <property type="match status" value="1"/>
</dbReference>
<dbReference type="SUPFAM" id="SSF56935">
    <property type="entry name" value="Porins"/>
    <property type="match status" value="1"/>
</dbReference>